<keyword evidence="4" id="KW-1185">Reference proteome</keyword>
<evidence type="ECO:0000259" key="2">
    <source>
        <dbReference type="Pfam" id="PF18803"/>
    </source>
</evidence>
<comment type="caution">
    <text evidence="3">The sequence shown here is derived from an EMBL/GenBank/DDBJ whole genome shotgun (WGS) entry which is preliminary data.</text>
</comment>
<dbReference type="AlphaFoldDB" id="A0A8K0UGD4"/>
<sequence>MSSFNLTARPRGRRVRQSTLPSETQHPLPVLDDNDEDEGCHAEEQPDLPDDLTGMDAMEGEEEAEAEAEEAEGIGEEEGADSGKGKSEKNKDRLLRWLPLRGQFLDEIIRFDGQRKSLNQETCITCKVADADYRCRDCSTDFRRCANCLVGEHKHLLLHRIEVFTGVYFAKASLRDLGLWLQLGHGGGPCPMASPCNNRLLTVVDVSGIHEVTVNYCQCIDALGQSQDHWMQLLRTGWYPATTERPQTAFTFQALDLYLELNWQAKTNLHDFYKTLERLTDKTGVTSEYYRYRQMGLAVRQWRHLHALKRAGRAHDPLGVANTSPGELALECAACPHPGRNIPQGWEQSPPEKLWLYFLSLMVDANFRLRCKDRGLDDVELGSGWAFFVEENAYLHHVAEFADQGEEPVTCGAEHKAIIKANLRKEGYVASGVGAVMCARHALARPCGMGDLQKGEKYCNMDYLILSTLAGLTWLYILISYDIACQFSVNFFKRMETYPENLHREFDELRWAIPKKHISVHGRDHSRFSLSFLQWVARTYGEGIESSWHFNNPLSGATSEMATGLRHEVHDDNWNAWNWLKTISFGTHFLKLLELAQEQAAKHRAAFEDHNDMYDPDDTARWHADLKRWYKNPNSKPDPFEEPTTGISMKQVQEELAKEDAESLARGELPPHEISANEFVQVGLELEEQQRVLRKEVKDKTREGLSLQQKRNTLLRRIMAWRLIQDVYTPGAAPFRKSDVVAEEANLLFPSELSAASLVGEIANQVLALETKLRRAQMEDSLANLRHWRRTMEKVKEFKNLNVRGTGNKANTRIRGAYSRFNVKALLAVERYRAARSALLALDPDGDWQGRFKILRDSDNKGPGRNNSDDEGVPRNRYQKRQGNGYYIPSWIWMAGSETVDEDSEVYSASMRVEWSKMLARAERWEEEELLLEEEMRRTVAFLSWKATWWYTRAGKRVNGISIDLLSGLNAYAQKQGDIWNKLAINCVEKWYSVVNDEKIRSGWKSRYPDYCKKRKSHKGKEEEKEVEEEEEEDNMDVD</sequence>
<feature type="region of interest" description="Disordered" evidence="1">
    <location>
        <begin position="854"/>
        <end position="878"/>
    </location>
</feature>
<dbReference type="Pfam" id="PF18758">
    <property type="entry name" value="KDZ"/>
    <property type="match status" value="1"/>
</dbReference>
<dbReference type="InterPro" id="IPR040521">
    <property type="entry name" value="KDZ"/>
</dbReference>
<dbReference type="InterPro" id="IPR041457">
    <property type="entry name" value="CxC2_KDZ-assoc"/>
</dbReference>
<protein>
    <recommendedName>
        <fullName evidence="2">CxC2-like cysteine cluster KDZ transposase-associated domain-containing protein</fullName>
    </recommendedName>
</protein>
<feature type="domain" description="CxC2-like cysteine cluster KDZ transposase-associated" evidence="2">
    <location>
        <begin position="174"/>
        <end position="284"/>
    </location>
</feature>
<reference evidence="3" key="1">
    <citation type="journal article" date="2021" name="New Phytol.">
        <title>Evolutionary innovations through gain and loss of genes in the ectomycorrhizal Boletales.</title>
        <authorList>
            <person name="Wu G."/>
            <person name="Miyauchi S."/>
            <person name="Morin E."/>
            <person name="Kuo A."/>
            <person name="Drula E."/>
            <person name="Varga T."/>
            <person name="Kohler A."/>
            <person name="Feng B."/>
            <person name="Cao Y."/>
            <person name="Lipzen A."/>
            <person name="Daum C."/>
            <person name="Hundley H."/>
            <person name="Pangilinan J."/>
            <person name="Johnson J."/>
            <person name="Barry K."/>
            <person name="LaButti K."/>
            <person name="Ng V."/>
            <person name="Ahrendt S."/>
            <person name="Min B."/>
            <person name="Choi I.G."/>
            <person name="Park H."/>
            <person name="Plett J.M."/>
            <person name="Magnuson J."/>
            <person name="Spatafora J.W."/>
            <person name="Nagy L.G."/>
            <person name="Henrissat B."/>
            <person name="Grigoriev I.V."/>
            <person name="Yang Z.L."/>
            <person name="Xu J."/>
            <person name="Martin F.M."/>
        </authorList>
    </citation>
    <scope>NUCLEOTIDE SEQUENCE</scope>
    <source>
        <strain evidence="3">KKN 215</strain>
    </source>
</reference>
<dbReference type="Proteomes" id="UP000813824">
    <property type="component" value="Unassembled WGS sequence"/>
</dbReference>
<organism evidence="3 4">
    <name type="scientific">Cristinia sonorae</name>
    <dbReference type="NCBI Taxonomy" id="1940300"/>
    <lineage>
        <taxon>Eukaryota</taxon>
        <taxon>Fungi</taxon>
        <taxon>Dikarya</taxon>
        <taxon>Basidiomycota</taxon>
        <taxon>Agaricomycotina</taxon>
        <taxon>Agaricomycetes</taxon>
        <taxon>Agaricomycetidae</taxon>
        <taxon>Agaricales</taxon>
        <taxon>Pleurotineae</taxon>
        <taxon>Stephanosporaceae</taxon>
        <taxon>Cristinia</taxon>
    </lineage>
</organism>
<feature type="compositionally biased region" description="Acidic residues" evidence="1">
    <location>
        <begin position="1025"/>
        <end position="1039"/>
    </location>
</feature>
<dbReference type="OrthoDB" id="2804062at2759"/>
<evidence type="ECO:0000313" key="3">
    <source>
        <dbReference type="EMBL" id="KAH8089855.1"/>
    </source>
</evidence>
<dbReference type="EMBL" id="JAEVFJ010000038">
    <property type="protein sequence ID" value="KAH8089855.1"/>
    <property type="molecule type" value="Genomic_DNA"/>
</dbReference>
<feature type="compositionally biased region" description="Acidic residues" evidence="1">
    <location>
        <begin position="58"/>
        <end position="80"/>
    </location>
</feature>
<name>A0A8K0UGD4_9AGAR</name>
<gene>
    <name evidence="3" type="ORF">BXZ70DRAFT_909950</name>
</gene>
<feature type="region of interest" description="Disordered" evidence="1">
    <location>
        <begin position="1010"/>
        <end position="1039"/>
    </location>
</feature>
<accession>A0A8K0UGD4</accession>
<feature type="region of interest" description="Disordered" evidence="1">
    <location>
        <begin position="1"/>
        <end position="88"/>
    </location>
</feature>
<dbReference type="Pfam" id="PF18803">
    <property type="entry name" value="CxC2"/>
    <property type="match status" value="1"/>
</dbReference>
<evidence type="ECO:0000313" key="4">
    <source>
        <dbReference type="Proteomes" id="UP000813824"/>
    </source>
</evidence>
<proteinExistence type="predicted"/>
<evidence type="ECO:0000256" key="1">
    <source>
        <dbReference type="SAM" id="MobiDB-lite"/>
    </source>
</evidence>
<dbReference type="CDD" id="cd19757">
    <property type="entry name" value="Bbox1"/>
    <property type="match status" value="1"/>
</dbReference>